<evidence type="ECO:0000313" key="2">
    <source>
        <dbReference type="EMBL" id="MBA4677534.1"/>
    </source>
</evidence>
<dbReference type="PANTHER" id="PTHR33923:SF2">
    <property type="entry name" value="CALMODULIN-BINDING PROTEIN-RELATED"/>
    <property type="match status" value="1"/>
</dbReference>
<feature type="compositionally biased region" description="Basic and acidic residues" evidence="1">
    <location>
        <begin position="36"/>
        <end position="47"/>
    </location>
</feature>
<feature type="region of interest" description="Disordered" evidence="1">
    <location>
        <begin position="15"/>
        <end position="144"/>
    </location>
</feature>
<dbReference type="GO" id="GO:0005516">
    <property type="term" value="F:calmodulin binding"/>
    <property type="evidence" value="ECO:0007669"/>
    <property type="project" value="InterPro"/>
</dbReference>
<reference evidence="2" key="1">
    <citation type="journal article" date="2013" name="J. Plant Res.">
        <title>Effect of fungi and light on seed germination of three Opuntia species from semiarid lands of central Mexico.</title>
        <authorList>
            <person name="Delgado-Sanchez P."/>
            <person name="Jimenez-Bremont J.F."/>
            <person name="Guerrero-Gonzalez Mde L."/>
            <person name="Flores J."/>
        </authorList>
    </citation>
    <scope>NUCLEOTIDE SEQUENCE</scope>
    <source>
        <tissue evidence="2">Cladode</tissue>
    </source>
</reference>
<protein>
    <submittedName>
        <fullName evidence="2">Uncharacterized protein</fullName>
    </submittedName>
</protein>
<dbReference type="InterPro" id="IPR044681">
    <property type="entry name" value="PICBP-like"/>
</dbReference>
<dbReference type="PANTHER" id="PTHR33923">
    <property type="entry name" value="CALMODULIN-BINDING PROTEIN-RELATED"/>
    <property type="match status" value="1"/>
</dbReference>
<reference evidence="2" key="2">
    <citation type="submission" date="2020-07" db="EMBL/GenBank/DDBJ databases">
        <authorList>
            <person name="Vera ALvarez R."/>
            <person name="Arias-Moreno D.M."/>
            <person name="Jimenez-Jacinto V."/>
            <person name="Jimenez-Bremont J.F."/>
            <person name="Swaminathan K."/>
            <person name="Moose S.P."/>
            <person name="Guerrero-Gonzalez M.L."/>
            <person name="Marino-Ramirez L."/>
            <person name="Landsman D."/>
            <person name="Rodriguez-Kessler M."/>
            <person name="Delgado-Sanchez P."/>
        </authorList>
    </citation>
    <scope>NUCLEOTIDE SEQUENCE</scope>
    <source>
        <tissue evidence="2">Cladode</tissue>
    </source>
</reference>
<name>A0A7C9AW38_OPUST</name>
<dbReference type="EMBL" id="GISG01275519">
    <property type="protein sequence ID" value="MBA4677534.1"/>
    <property type="molecule type" value="Transcribed_RNA"/>
</dbReference>
<dbReference type="AlphaFoldDB" id="A0A7C9AW38"/>
<organism evidence="2">
    <name type="scientific">Opuntia streptacantha</name>
    <name type="common">Prickly pear cactus</name>
    <name type="synonym">Opuntia cardona</name>
    <dbReference type="NCBI Taxonomy" id="393608"/>
    <lineage>
        <taxon>Eukaryota</taxon>
        <taxon>Viridiplantae</taxon>
        <taxon>Streptophyta</taxon>
        <taxon>Embryophyta</taxon>
        <taxon>Tracheophyta</taxon>
        <taxon>Spermatophyta</taxon>
        <taxon>Magnoliopsida</taxon>
        <taxon>eudicotyledons</taxon>
        <taxon>Gunneridae</taxon>
        <taxon>Pentapetalae</taxon>
        <taxon>Caryophyllales</taxon>
        <taxon>Cactineae</taxon>
        <taxon>Cactaceae</taxon>
        <taxon>Opuntioideae</taxon>
        <taxon>Opuntia</taxon>
    </lineage>
</organism>
<evidence type="ECO:0000256" key="1">
    <source>
        <dbReference type="SAM" id="MobiDB-lite"/>
    </source>
</evidence>
<feature type="compositionally biased region" description="Low complexity" evidence="1">
    <location>
        <begin position="86"/>
        <end position="138"/>
    </location>
</feature>
<proteinExistence type="predicted"/>
<accession>A0A7C9AW38</accession>
<sequence>MKMVQRKVSNKLGIQANNLLKTEKRQANIKPSIQPHDGKSKAPDLRIKKMKKSRPIKRADLEISLRSSPKTHQAPRQPGKPPPLGSPTSTPSPKKASPSSPCKSSFFASPNYMKSTSSSSAADNSPASPSATTEASSTDKVATA</sequence>